<dbReference type="Pfam" id="PF01650">
    <property type="entry name" value="Peptidase_C13"/>
    <property type="match status" value="1"/>
</dbReference>
<dbReference type="PIRSF" id="PIRSF500138">
    <property type="entry name" value="GPI8"/>
    <property type="match status" value="1"/>
</dbReference>
<dbReference type="OMA" id="VMESQFP"/>
<comment type="similarity">
    <text evidence="2">Belongs to the peptidase C13 family.</text>
</comment>
<evidence type="ECO:0000313" key="8">
    <source>
        <dbReference type="Proteomes" id="UP000054558"/>
    </source>
</evidence>
<dbReference type="GO" id="GO:0006508">
    <property type="term" value="P:proteolysis"/>
    <property type="evidence" value="ECO:0007669"/>
    <property type="project" value="InterPro"/>
</dbReference>
<dbReference type="Proteomes" id="UP000054558">
    <property type="component" value="Unassembled WGS sequence"/>
</dbReference>
<evidence type="ECO:0000256" key="4">
    <source>
        <dbReference type="ARBA" id="ARBA00022729"/>
    </source>
</evidence>
<dbReference type="GO" id="GO:0042765">
    <property type="term" value="C:GPI-anchor transamidase complex"/>
    <property type="evidence" value="ECO:0000318"/>
    <property type="project" value="GO_Central"/>
</dbReference>
<organism evidence="7 8">
    <name type="scientific">Klebsormidium nitens</name>
    <name type="common">Green alga</name>
    <name type="synonym">Ulothrix nitens</name>
    <dbReference type="NCBI Taxonomy" id="105231"/>
    <lineage>
        <taxon>Eukaryota</taxon>
        <taxon>Viridiplantae</taxon>
        <taxon>Streptophyta</taxon>
        <taxon>Klebsormidiophyceae</taxon>
        <taxon>Klebsormidiales</taxon>
        <taxon>Klebsormidiaceae</taxon>
        <taxon>Klebsormidium</taxon>
    </lineage>
</organism>
<evidence type="ECO:0000256" key="5">
    <source>
        <dbReference type="PIRSR" id="PIRSR019663-1"/>
    </source>
</evidence>
<name>A0A1Y1I5D1_KLENI</name>
<dbReference type="OrthoDB" id="192611at2759"/>
<dbReference type="PRINTS" id="PR00776">
    <property type="entry name" value="HEMOGLOBNASE"/>
</dbReference>
<dbReference type="UniPathway" id="UPA00196"/>
<dbReference type="AlphaFoldDB" id="A0A1Y1I5D1"/>
<sequence length="321" mass="36559">MNISCFSYQLTYASLGLFLLLLTCIDAAQVRPSEAAEWLGVSNHTNNWAVLVDTSRYWFNYRHIANTLSLYRTVKRLGIPDDHIILMLADDMACNPRNTYAAEVFNNEDHRLNLYGEHIEVDYRGYEVTVENFLRVLTGRHDPAVPRSKRLLTDGGSNVLVYLTGHGGDEFLKFQDKEQVQAHDLADALQQMHQKQRYNEMLIIADTCQAFTLFNQLYSPNVVAIGSSLKDESSYSHHIDTRVGVAVIDRFTYELLAFMEGLATASTATLRALFDVFRFESLGSHVDKRTDLLRRPFNSVLVTDFFGSVTSVYQTEEVYVL</sequence>
<dbReference type="PIRSF" id="PIRSF019663">
    <property type="entry name" value="Legumain"/>
    <property type="match status" value="1"/>
</dbReference>
<evidence type="ECO:0000256" key="3">
    <source>
        <dbReference type="ARBA" id="ARBA00022502"/>
    </source>
</evidence>
<accession>A0A1Y1I5D1</accession>
<dbReference type="GO" id="GO:0016255">
    <property type="term" value="P:attachment of GPI anchor to protein"/>
    <property type="evidence" value="ECO:0000318"/>
    <property type="project" value="GO_Central"/>
</dbReference>
<dbReference type="InterPro" id="IPR028361">
    <property type="entry name" value="GPI_transamidase"/>
</dbReference>
<proteinExistence type="inferred from homology"/>
<evidence type="ECO:0000256" key="1">
    <source>
        <dbReference type="ARBA" id="ARBA00004687"/>
    </source>
</evidence>
<dbReference type="PANTHER" id="PTHR48067:SF1">
    <property type="entry name" value="GPI-ANCHOR TRANSAMIDASE"/>
    <property type="match status" value="1"/>
</dbReference>
<reference evidence="7 8" key="1">
    <citation type="journal article" date="2014" name="Nat. Commun.">
        <title>Klebsormidium flaccidum genome reveals primary factors for plant terrestrial adaptation.</title>
        <authorList>
            <person name="Hori K."/>
            <person name="Maruyama F."/>
            <person name="Fujisawa T."/>
            <person name="Togashi T."/>
            <person name="Yamamoto N."/>
            <person name="Seo M."/>
            <person name="Sato S."/>
            <person name="Yamada T."/>
            <person name="Mori H."/>
            <person name="Tajima N."/>
            <person name="Moriyama T."/>
            <person name="Ikeuchi M."/>
            <person name="Watanabe M."/>
            <person name="Wada H."/>
            <person name="Kobayashi K."/>
            <person name="Saito M."/>
            <person name="Masuda T."/>
            <person name="Sasaki-Sekimoto Y."/>
            <person name="Mashiguchi K."/>
            <person name="Awai K."/>
            <person name="Shimojima M."/>
            <person name="Masuda S."/>
            <person name="Iwai M."/>
            <person name="Nobusawa T."/>
            <person name="Narise T."/>
            <person name="Kondo S."/>
            <person name="Saito H."/>
            <person name="Sato R."/>
            <person name="Murakawa M."/>
            <person name="Ihara Y."/>
            <person name="Oshima-Yamada Y."/>
            <person name="Ohtaka K."/>
            <person name="Satoh M."/>
            <person name="Sonobe K."/>
            <person name="Ishii M."/>
            <person name="Ohtani R."/>
            <person name="Kanamori-Sato M."/>
            <person name="Honoki R."/>
            <person name="Miyazaki D."/>
            <person name="Mochizuki H."/>
            <person name="Umetsu J."/>
            <person name="Higashi K."/>
            <person name="Shibata D."/>
            <person name="Kamiya Y."/>
            <person name="Sato N."/>
            <person name="Nakamura Y."/>
            <person name="Tabata S."/>
            <person name="Ida S."/>
            <person name="Kurokawa K."/>
            <person name="Ohta H."/>
        </authorList>
    </citation>
    <scope>NUCLEOTIDE SEQUENCE [LARGE SCALE GENOMIC DNA]</scope>
    <source>
        <strain evidence="7 8">NIES-2285</strain>
    </source>
</reference>
<dbReference type="EMBL" id="DF237135">
    <property type="protein sequence ID" value="GAQ84371.1"/>
    <property type="molecule type" value="Genomic_DNA"/>
</dbReference>
<dbReference type="GO" id="GO:0003923">
    <property type="term" value="F:GPI-anchor transamidase activity"/>
    <property type="evidence" value="ECO:0000318"/>
    <property type="project" value="GO_Central"/>
</dbReference>
<dbReference type="FunFam" id="3.40.50.1460:FF:000021">
    <property type="entry name" value="GPI-anchor transamidase"/>
    <property type="match status" value="1"/>
</dbReference>
<evidence type="ECO:0000313" key="7">
    <source>
        <dbReference type="EMBL" id="GAQ84371.1"/>
    </source>
</evidence>
<dbReference type="GO" id="GO:0006506">
    <property type="term" value="P:GPI anchor biosynthetic process"/>
    <property type="evidence" value="ECO:0007669"/>
    <property type="project" value="UniProtKB-UniPathway"/>
</dbReference>
<keyword evidence="8" id="KW-1185">Reference proteome</keyword>
<dbReference type="PANTHER" id="PTHR48067">
    <property type="entry name" value="GPI-ANCHOR TRANSAMIDASE"/>
    <property type="match status" value="1"/>
</dbReference>
<keyword evidence="3" id="KW-0337">GPI-anchor biosynthesis</keyword>
<evidence type="ECO:0000256" key="2">
    <source>
        <dbReference type="ARBA" id="ARBA00009941"/>
    </source>
</evidence>
<dbReference type="Gene3D" id="3.40.50.1460">
    <property type="match status" value="1"/>
</dbReference>
<protein>
    <submittedName>
        <fullName evidence="7">GPI-anchor transamidase</fullName>
    </submittedName>
</protein>
<feature type="active site" evidence="5">
    <location>
        <position position="166"/>
    </location>
</feature>
<dbReference type="STRING" id="105231.A0A1Y1I5D1"/>
<gene>
    <name evidence="7" type="ORF">KFL_001860180</name>
</gene>
<comment type="pathway">
    <text evidence="1">Glycolipid biosynthesis; glycosylphosphatidylinositol-anchor biosynthesis.</text>
</comment>
<feature type="active site" description="Nucleophile" evidence="5">
    <location>
        <position position="208"/>
    </location>
</feature>
<feature type="chain" id="PRO_5013163719" evidence="6">
    <location>
        <begin position="28"/>
        <end position="321"/>
    </location>
</feature>
<feature type="signal peptide" evidence="6">
    <location>
        <begin position="1"/>
        <end position="27"/>
    </location>
</feature>
<evidence type="ECO:0000256" key="6">
    <source>
        <dbReference type="SAM" id="SignalP"/>
    </source>
</evidence>
<keyword evidence="4 6" id="KW-0732">Signal</keyword>
<dbReference type="InterPro" id="IPR001096">
    <property type="entry name" value="Peptidase_C13"/>
</dbReference>